<dbReference type="Gene3D" id="3.40.50.12660">
    <property type="match status" value="1"/>
</dbReference>
<name>A0A8S0QUE9_OLEEU</name>
<dbReference type="EMBL" id="CACTIH010001943">
    <property type="protein sequence ID" value="CAA2969504.1"/>
    <property type="molecule type" value="Genomic_DNA"/>
</dbReference>
<gene>
    <name evidence="2" type="ORF">OLEA9_A019792</name>
</gene>
<dbReference type="InterPro" id="IPR050452">
    <property type="entry name" value="Metacaspase"/>
</dbReference>
<reference evidence="2 3" key="1">
    <citation type="submission" date="2019-12" db="EMBL/GenBank/DDBJ databases">
        <authorList>
            <person name="Alioto T."/>
            <person name="Alioto T."/>
            <person name="Gomez Garrido J."/>
        </authorList>
    </citation>
    <scope>NUCLEOTIDE SEQUENCE [LARGE SCALE GENOMIC DNA]</scope>
</reference>
<evidence type="ECO:0000256" key="1">
    <source>
        <dbReference type="ARBA" id="ARBA00009005"/>
    </source>
</evidence>
<proteinExistence type="inferred from homology"/>
<dbReference type="PANTHER" id="PTHR48104">
    <property type="entry name" value="METACASPASE-4"/>
    <property type="match status" value="1"/>
</dbReference>
<evidence type="ECO:0000313" key="2">
    <source>
        <dbReference type="EMBL" id="CAA2969504.1"/>
    </source>
</evidence>
<dbReference type="GO" id="GO:0005737">
    <property type="term" value="C:cytoplasm"/>
    <property type="evidence" value="ECO:0007669"/>
    <property type="project" value="TreeGrafter"/>
</dbReference>
<dbReference type="PANTHER" id="PTHR48104:SF17">
    <property type="entry name" value="METACASPASE-3"/>
    <property type="match status" value="1"/>
</dbReference>
<accession>A0A8S0QUE9</accession>
<dbReference type="AlphaFoldDB" id="A0A8S0QUE9"/>
<protein>
    <submittedName>
        <fullName evidence="2">Uncharacterized protein</fullName>
    </submittedName>
</protein>
<comment type="caution">
    <text evidence="2">The sequence shown here is derived from an EMBL/GenBank/DDBJ whole genome shotgun (WGS) entry which is preliminary data.</text>
</comment>
<keyword evidence="3" id="KW-1185">Reference proteome</keyword>
<comment type="similarity">
    <text evidence="1">Belongs to the peptidase C14B family.</text>
</comment>
<dbReference type="OrthoDB" id="3223806at2759"/>
<dbReference type="GO" id="GO:0004197">
    <property type="term" value="F:cysteine-type endopeptidase activity"/>
    <property type="evidence" value="ECO:0007669"/>
    <property type="project" value="TreeGrafter"/>
</dbReference>
<sequence length="208" mass="23494">MDEATKSCRSWPIKEIYLVITLRCIKLPVAFQFPVIRQKQGIWNQGNLGKIYAGTVGRHCSLLGSLEARTIYCPMCGANTILQIPQQQYHSSWSLLLRMDRCYAVIYKGHPKTVEGSINDVLLTKNLLVKSTAEEEGDPYRIPTKYIIQTSLPWLIQNGYDEDESLLPVDYKTEGRLLDNEINTTIVRPLPHGATLHAIADTSFSETP</sequence>
<evidence type="ECO:0000313" key="3">
    <source>
        <dbReference type="Proteomes" id="UP000594638"/>
    </source>
</evidence>
<dbReference type="GO" id="GO:0006508">
    <property type="term" value="P:proteolysis"/>
    <property type="evidence" value="ECO:0007669"/>
    <property type="project" value="TreeGrafter"/>
</dbReference>
<dbReference type="Gramene" id="OE9A019792T1">
    <property type="protein sequence ID" value="OE9A019792C1"/>
    <property type="gene ID" value="OE9A019792"/>
</dbReference>
<organism evidence="2 3">
    <name type="scientific">Olea europaea subsp. europaea</name>
    <dbReference type="NCBI Taxonomy" id="158383"/>
    <lineage>
        <taxon>Eukaryota</taxon>
        <taxon>Viridiplantae</taxon>
        <taxon>Streptophyta</taxon>
        <taxon>Embryophyta</taxon>
        <taxon>Tracheophyta</taxon>
        <taxon>Spermatophyta</taxon>
        <taxon>Magnoliopsida</taxon>
        <taxon>eudicotyledons</taxon>
        <taxon>Gunneridae</taxon>
        <taxon>Pentapetalae</taxon>
        <taxon>asterids</taxon>
        <taxon>lamiids</taxon>
        <taxon>Lamiales</taxon>
        <taxon>Oleaceae</taxon>
        <taxon>Oleeae</taxon>
        <taxon>Olea</taxon>
    </lineage>
</organism>
<dbReference type="Proteomes" id="UP000594638">
    <property type="component" value="Unassembled WGS sequence"/>
</dbReference>